<proteinExistence type="predicted"/>
<evidence type="ECO:0000313" key="2">
    <source>
        <dbReference type="Proteomes" id="UP001150603"/>
    </source>
</evidence>
<dbReference type="Proteomes" id="UP001150603">
    <property type="component" value="Unassembled WGS sequence"/>
</dbReference>
<protein>
    <submittedName>
        <fullName evidence="1">Uncharacterized protein</fullName>
    </submittedName>
</protein>
<comment type="caution">
    <text evidence="1">The sequence shown here is derived from an EMBL/GenBank/DDBJ whole genome shotgun (WGS) entry which is preliminary data.</text>
</comment>
<name>A0ACC1JEV4_9FUNG</name>
<organism evidence="1 2">
    <name type="scientific">Linderina macrospora</name>
    <dbReference type="NCBI Taxonomy" id="4868"/>
    <lineage>
        <taxon>Eukaryota</taxon>
        <taxon>Fungi</taxon>
        <taxon>Fungi incertae sedis</taxon>
        <taxon>Zoopagomycota</taxon>
        <taxon>Kickxellomycotina</taxon>
        <taxon>Kickxellomycetes</taxon>
        <taxon>Kickxellales</taxon>
        <taxon>Kickxellaceae</taxon>
        <taxon>Linderina</taxon>
    </lineage>
</organism>
<dbReference type="EMBL" id="JANBPW010000472">
    <property type="protein sequence ID" value="KAJ1949374.1"/>
    <property type="molecule type" value="Genomic_DNA"/>
</dbReference>
<reference evidence="1" key="1">
    <citation type="submission" date="2022-07" db="EMBL/GenBank/DDBJ databases">
        <title>Phylogenomic reconstructions and comparative analyses of Kickxellomycotina fungi.</title>
        <authorList>
            <person name="Reynolds N.K."/>
            <person name="Stajich J.E."/>
            <person name="Barry K."/>
            <person name="Grigoriev I.V."/>
            <person name="Crous P."/>
            <person name="Smith M.E."/>
        </authorList>
    </citation>
    <scope>NUCLEOTIDE SEQUENCE</scope>
    <source>
        <strain evidence="1">NRRL 5244</strain>
    </source>
</reference>
<gene>
    <name evidence="1" type="ORF">FBU59_001172</name>
</gene>
<keyword evidence="2" id="KW-1185">Reference proteome</keyword>
<evidence type="ECO:0000313" key="1">
    <source>
        <dbReference type="EMBL" id="KAJ1949374.1"/>
    </source>
</evidence>
<accession>A0ACC1JEV4</accession>
<sequence>MPEGPYSKFRVGAALRTTSGEVFTGCNIENAAFTPTVCAERVAMSTAVAAGFKTFDTIAISSDVADTPIVPCGVCRQFLREFCKELEMLLVRPDGTFVRSSLSKLLPESFGPEWL</sequence>